<keyword evidence="4" id="KW-1003">Cell membrane</keyword>
<comment type="subcellular location">
    <subcellularLocation>
        <location evidence="1">Cell membrane</location>
        <topology evidence="1">Multi-pass membrane protein</topology>
    </subcellularLocation>
</comment>
<keyword evidence="7 10" id="KW-1133">Transmembrane helix</keyword>
<dbReference type="GO" id="GO:0005886">
    <property type="term" value="C:plasma membrane"/>
    <property type="evidence" value="ECO:0007669"/>
    <property type="project" value="UniProtKB-SubCell"/>
</dbReference>
<dbReference type="GO" id="GO:0055085">
    <property type="term" value="P:transmembrane transport"/>
    <property type="evidence" value="ECO:0007669"/>
    <property type="project" value="InterPro"/>
</dbReference>
<feature type="compositionally biased region" description="Basic and acidic residues" evidence="9">
    <location>
        <begin position="550"/>
        <end position="560"/>
    </location>
</feature>
<feature type="transmembrane region" description="Helical" evidence="10">
    <location>
        <begin position="216"/>
        <end position="237"/>
    </location>
</feature>
<reference evidence="12 13" key="1">
    <citation type="submission" date="2017-07" db="EMBL/GenBank/DDBJ databases">
        <title>First draft Genome Sequence of Nocardia cerradoensis isolated from human infection.</title>
        <authorList>
            <person name="Carrasco G."/>
        </authorList>
    </citation>
    <scope>NUCLEOTIDE SEQUENCE [LARGE SCALE GENOMIC DNA]</scope>
    <source>
        <strain evidence="12 13">CNM20130759</strain>
    </source>
</reference>
<evidence type="ECO:0000256" key="2">
    <source>
        <dbReference type="ARBA" id="ARBA00008583"/>
    </source>
</evidence>
<sequence>MSTDHRPVELSALAAALHTEQDGYRKSLRNRQLQMIAIGGVIGTGLFLGAGGRLADAGPGLFLVYAVCGVFVFFVLRALGELVLYRPASGSFVSYAREFYGEKLAFAVGWMYFFHWCMTGIVDITAIATYVRYWGAFTVVPQWVIALVALIAVVGTNLISVRWFGELEFWVALVKVVALIGFLIVGTVFLAGRFALRGESTGVSVIAHHGGLFPTGVLPLVTVTTGVVFAYAAVELVGIAAGETENPQEVMPRAINSVIARIGVFYVGSLVLLGLLLPYTAFRDGESPFVTFFARIGVPAAGSMMNLIVLTAAFSSLNAGLYSTGRILRSMSANGSAPAVAGRMSRTGVPYIGILATGVIALVGVGLDAVVPDKAFEIVLNVSALGTIVSWMVVLACQLRLWRRWWDGISHRPAYRMIGAPYTGYATLTFLVAVVALMACSSDPIQRWAVVATVCVMGPVLVGGWFLTRRKVLPIAAIRHDHTGQFPVVAERPWPGRPAEPEVIVEDPGRRGDERPQGERLLDGIVSERFRPDRRRPHPTVRARPRRCSRAGEPRTTYRE</sequence>
<feature type="transmembrane region" description="Helical" evidence="10">
    <location>
        <begin position="35"/>
        <end position="55"/>
    </location>
</feature>
<feature type="region of interest" description="Disordered" evidence="9">
    <location>
        <begin position="492"/>
        <end position="560"/>
    </location>
</feature>
<comment type="caution">
    <text evidence="12">The sequence shown here is derived from an EMBL/GenBank/DDBJ whole genome shotgun (WGS) entry which is preliminary data.</text>
</comment>
<feature type="compositionally biased region" description="Basic residues" evidence="9">
    <location>
        <begin position="532"/>
        <end position="549"/>
    </location>
</feature>
<evidence type="ECO:0000256" key="5">
    <source>
        <dbReference type="ARBA" id="ARBA00022692"/>
    </source>
</evidence>
<dbReference type="PANTHER" id="PTHR43495:SF1">
    <property type="entry name" value="L-ASPARAGINE PERMEASE"/>
    <property type="match status" value="1"/>
</dbReference>
<feature type="compositionally biased region" description="Basic and acidic residues" evidence="9">
    <location>
        <begin position="507"/>
        <end position="531"/>
    </location>
</feature>
<dbReference type="PANTHER" id="PTHR43495">
    <property type="entry name" value="GABA PERMEASE"/>
    <property type="match status" value="1"/>
</dbReference>
<evidence type="ECO:0000256" key="4">
    <source>
        <dbReference type="ARBA" id="ARBA00022475"/>
    </source>
</evidence>
<evidence type="ECO:0000256" key="8">
    <source>
        <dbReference type="ARBA" id="ARBA00023136"/>
    </source>
</evidence>
<accession>A0A231H5K2</accession>
<dbReference type="RefSeq" id="WP_094026060.1">
    <property type="nucleotide sequence ID" value="NZ_NGAF01000007.1"/>
</dbReference>
<keyword evidence="13" id="KW-1185">Reference proteome</keyword>
<evidence type="ECO:0000313" key="12">
    <source>
        <dbReference type="EMBL" id="OXR44283.1"/>
    </source>
</evidence>
<feature type="transmembrane region" description="Helical" evidence="10">
    <location>
        <begin position="300"/>
        <end position="322"/>
    </location>
</feature>
<feature type="transmembrane region" description="Helical" evidence="10">
    <location>
        <begin position="258"/>
        <end position="280"/>
    </location>
</feature>
<feature type="transmembrane region" description="Helical" evidence="10">
    <location>
        <begin position="176"/>
        <end position="196"/>
    </location>
</feature>
<keyword evidence="5 10" id="KW-0812">Transmembrane</keyword>
<feature type="domain" description="Amino acid permease/ SLC12A" evidence="11">
    <location>
        <begin position="33"/>
        <end position="465"/>
    </location>
</feature>
<proteinExistence type="inferred from homology"/>
<dbReference type="PROSITE" id="PS00218">
    <property type="entry name" value="AMINO_ACID_PERMEASE_1"/>
    <property type="match status" value="1"/>
</dbReference>
<keyword evidence="8 10" id="KW-0472">Membrane</keyword>
<evidence type="ECO:0000256" key="9">
    <source>
        <dbReference type="SAM" id="MobiDB-lite"/>
    </source>
</evidence>
<feature type="transmembrane region" description="Helical" evidence="10">
    <location>
        <begin position="422"/>
        <end position="439"/>
    </location>
</feature>
<feature type="transmembrane region" description="Helical" evidence="10">
    <location>
        <begin position="445"/>
        <end position="467"/>
    </location>
</feature>
<protein>
    <submittedName>
        <fullName evidence="12">L-asparagine permease 1</fullName>
    </submittedName>
</protein>
<dbReference type="InterPro" id="IPR004840">
    <property type="entry name" value="Amino_acid_permease_CS"/>
</dbReference>
<dbReference type="EMBL" id="NGAF01000007">
    <property type="protein sequence ID" value="OXR44283.1"/>
    <property type="molecule type" value="Genomic_DNA"/>
</dbReference>
<feature type="transmembrane region" description="Helical" evidence="10">
    <location>
        <begin position="61"/>
        <end position="84"/>
    </location>
</feature>
<keyword evidence="6" id="KW-0029">Amino-acid transport</keyword>
<feature type="transmembrane region" description="Helical" evidence="10">
    <location>
        <begin position="143"/>
        <end position="164"/>
    </location>
</feature>
<feature type="transmembrane region" description="Helical" evidence="10">
    <location>
        <begin position="351"/>
        <end position="372"/>
    </location>
</feature>
<feature type="transmembrane region" description="Helical" evidence="10">
    <location>
        <begin position="104"/>
        <end position="131"/>
    </location>
</feature>
<dbReference type="FunFam" id="1.20.1740.10:FF:000001">
    <property type="entry name" value="Amino acid permease"/>
    <property type="match status" value="1"/>
</dbReference>
<dbReference type="Gene3D" id="1.20.1740.10">
    <property type="entry name" value="Amino acid/polyamine transporter I"/>
    <property type="match status" value="1"/>
</dbReference>
<evidence type="ECO:0000256" key="10">
    <source>
        <dbReference type="SAM" id="Phobius"/>
    </source>
</evidence>
<evidence type="ECO:0000256" key="1">
    <source>
        <dbReference type="ARBA" id="ARBA00004651"/>
    </source>
</evidence>
<name>A0A231H5K2_9NOCA</name>
<feature type="transmembrane region" description="Helical" evidence="10">
    <location>
        <begin position="378"/>
        <end position="401"/>
    </location>
</feature>
<evidence type="ECO:0000313" key="13">
    <source>
        <dbReference type="Proteomes" id="UP000215506"/>
    </source>
</evidence>
<evidence type="ECO:0000256" key="3">
    <source>
        <dbReference type="ARBA" id="ARBA00022448"/>
    </source>
</evidence>
<comment type="similarity">
    <text evidence="2">Belongs to the amino acid-polyamine-organocation (APC) superfamily. Amino acid transporter (AAT) (TC 2.A.3.1) family.</text>
</comment>
<gene>
    <name evidence="12" type="primary">ansP1_1</name>
    <name evidence="12" type="ORF">B7C42_03844</name>
</gene>
<dbReference type="InterPro" id="IPR004841">
    <property type="entry name" value="AA-permease/SLC12A_dom"/>
</dbReference>
<dbReference type="Pfam" id="PF00324">
    <property type="entry name" value="AA_permease"/>
    <property type="match status" value="1"/>
</dbReference>
<keyword evidence="3" id="KW-0813">Transport</keyword>
<evidence type="ECO:0000256" key="7">
    <source>
        <dbReference type="ARBA" id="ARBA00022989"/>
    </source>
</evidence>
<organism evidence="12 13">
    <name type="scientific">Nocardia cerradoensis</name>
    <dbReference type="NCBI Taxonomy" id="85688"/>
    <lineage>
        <taxon>Bacteria</taxon>
        <taxon>Bacillati</taxon>
        <taxon>Actinomycetota</taxon>
        <taxon>Actinomycetes</taxon>
        <taxon>Mycobacteriales</taxon>
        <taxon>Nocardiaceae</taxon>
        <taxon>Nocardia</taxon>
    </lineage>
</organism>
<evidence type="ECO:0000256" key="6">
    <source>
        <dbReference type="ARBA" id="ARBA00022970"/>
    </source>
</evidence>
<dbReference type="AlphaFoldDB" id="A0A231H5K2"/>
<dbReference type="GO" id="GO:0006865">
    <property type="term" value="P:amino acid transport"/>
    <property type="evidence" value="ECO:0007669"/>
    <property type="project" value="UniProtKB-KW"/>
</dbReference>
<dbReference type="Proteomes" id="UP000215506">
    <property type="component" value="Unassembled WGS sequence"/>
</dbReference>
<evidence type="ECO:0000259" key="11">
    <source>
        <dbReference type="Pfam" id="PF00324"/>
    </source>
</evidence>